<dbReference type="InterPro" id="IPR001353">
    <property type="entry name" value="Proteasome_sua/b"/>
</dbReference>
<protein>
    <recommendedName>
        <fullName evidence="4">Proteasome subunit beta</fullName>
    </recommendedName>
</protein>
<dbReference type="SUPFAM" id="SSF56235">
    <property type="entry name" value="N-terminal nucleophile aminohydrolases (Ntn hydrolases)"/>
    <property type="match status" value="1"/>
</dbReference>
<dbReference type="PROSITE" id="PS00854">
    <property type="entry name" value="PROTEASOME_BETA_1"/>
    <property type="match status" value="1"/>
</dbReference>
<evidence type="ECO:0000256" key="1">
    <source>
        <dbReference type="ARBA" id="ARBA00022490"/>
    </source>
</evidence>
<dbReference type="OrthoDB" id="268479at2759"/>
<dbReference type="Pfam" id="PF00227">
    <property type="entry name" value="Proteasome"/>
    <property type="match status" value="1"/>
</dbReference>
<dbReference type="Proteomes" id="UP000247409">
    <property type="component" value="Unassembled WGS sequence"/>
</dbReference>
<accession>A0A2V3J214</accession>
<keyword evidence="3 4" id="KW-0539">Nucleus</keyword>
<dbReference type="FunFam" id="3.60.20.10:FF:000027">
    <property type="entry name" value="Proteasome subunit beta type-6"/>
    <property type="match status" value="1"/>
</dbReference>
<dbReference type="Gene3D" id="3.60.20.10">
    <property type="entry name" value="Glutamine Phosphoribosylpyrophosphate, subunit 1, domain 1"/>
    <property type="match status" value="1"/>
</dbReference>
<keyword evidence="1 4" id="KW-0963">Cytoplasm</keyword>
<evidence type="ECO:0000256" key="4">
    <source>
        <dbReference type="RuleBase" id="RU004203"/>
    </source>
</evidence>
<comment type="subunit">
    <text evidence="4">Component of the proteasome complex.</text>
</comment>
<keyword evidence="6" id="KW-1185">Reference proteome</keyword>
<dbReference type="STRING" id="448386.A0A2V3J214"/>
<dbReference type="AlphaFoldDB" id="A0A2V3J214"/>
<evidence type="ECO:0000313" key="6">
    <source>
        <dbReference type="Proteomes" id="UP000247409"/>
    </source>
</evidence>
<proteinExistence type="inferred from homology"/>
<dbReference type="PANTHER" id="PTHR32194">
    <property type="entry name" value="METALLOPROTEASE TLDD"/>
    <property type="match status" value="1"/>
</dbReference>
<comment type="function">
    <text evidence="4">Component of the proteasome, a multicatalytic proteinase complex which is characterized by its ability to cleave peptides with Arg, Phe, Tyr, Leu, and Glu adjacent to the leaving group at neutral or slightly basic pH. The proteasome has an ATP-dependent proteolytic activity.</text>
</comment>
<dbReference type="EMBL" id="NBIV01000014">
    <property type="protein sequence ID" value="PXF48383.1"/>
    <property type="molecule type" value="Genomic_DNA"/>
</dbReference>
<dbReference type="InterPro" id="IPR016050">
    <property type="entry name" value="Proteasome_bsu_CS"/>
</dbReference>
<comment type="similarity">
    <text evidence="4">Belongs to the peptidase T1B family.</text>
</comment>
<evidence type="ECO:0000313" key="5">
    <source>
        <dbReference type="EMBL" id="PXF48383.1"/>
    </source>
</evidence>
<comment type="caution">
    <text evidence="5">The sequence shown here is derived from an EMBL/GenBank/DDBJ whole genome shotgun (WGS) entry which is preliminary data.</text>
</comment>
<dbReference type="GO" id="GO:0051603">
    <property type="term" value="P:proteolysis involved in protein catabolic process"/>
    <property type="evidence" value="ECO:0007669"/>
    <property type="project" value="InterPro"/>
</dbReference>
<keyword evidence="2 4" id="KW-0647">Proteasome</keyword>
<dbReference type="GO" id="GO:0005839">
    <property type="term" value="C:proteasome core complex"/>
    <property type="evidence" value="ECO:0007669"/>
    <property type="project" value="InterPro"/>
</dbReference>
<dbReference type="GO" id="GO:0005737">
    <property type="term" value="C:cytoplasm"/>
    <property type="evidence" value="ECO:0007669"/>
    <property type="project" value="UniProtKB-SubCell"/>
</dbReference>
<evidence type="ECO:0000256" key="3">
    <source>
        <dbReference type="ARBA" id="ARBA00023242"/>
    </source>
</evidence>
<dbReference type="PROSITE" id="PS51476">
    <property type="entry name" value="PROTEASOME_BETA_2"/>
    <property type="match status" value="1"/>
</dbReference>
<dbReference type="InterPro" id="IPR023333">
    <property type="entry name" value="Proteasome_suB-type"/>
</dbReference>
<dbReference type="InterPro" id="IPR029055">
    <property type="entry name" value="Ntn_hydrolases_N"/>
</dbReference>
<evidence type="ECO:0000256" key="2">
    <source>
        <dbReference type="ARBA" id="ARBA00022942"/>
    </source>
</evidence>
<name>A0A2V3J214_9FLOR</name>
<gene>
    <name evidence="5" type="ORF">BWQ96_01843</name>
</gene>
<dbReference type="GO" id="GO:0005634">
    <property type="term" value="C:nucleus"/>
    <property type="evidence" value="ECO:0007669"/>
    <property type="project" value="UniProtKB-SubCell"/>
</dbReference>
<sequence length="262" mass="29277">MSILQPNASVRGLPNADPRVASSGFKLGEHHDPYDPLDVAHPAAPLSRHFHPYEDNGGTVLSVSGGDYTIVASDTRLGSGYSVPTRYVSRVIKLTDKAVLASSGMHTDIAILHKVLRIRLTQYRHRHRKEMSLEAISQLLSTILYYRRFQPYYTFNVLGGIDENGQGWSYGYDAIGSHEKVRAVCSGSGQYLLQPVLDNQVEFRQMAADPTRKELQLEPCVELVKDAFTSTCERDIYTGDLVEICRITAKGVEMEKFELRAD</sequence>
<organism evidence="5 6">
    <name type="scientific">Gracilariopsis chorda</name>
    <dbReference type="NCBI Taxonomy" id="448386"/>
    <lineage>
        <taxon>Eukaryota</taxon>
        <taxon>Rhodophyta</taxon>
        <taxon>Florideophyceae</taxon>
        <taxon>Rhodymeniophycidae</taxon>
        <taxon>Gracilariales</taxon>
        <taxon>Gracilariaceae</taxon>
        <taxon>Gracilariopsis</taxon>
    </lineage>
</organism>
<dbReference type="CDD" id="cd03757">
    <property type="entry name" value="proteasome_beta_type_1"/>
    <property type="match status" value="1"/>
</dbReference>
<comment type="subcellular location">
    <subcellularLocation>
        <location evidence="4">Cytoplasm</location>
    </subcellularLocation>
    <subcellularLocation>
        <location evidence="4">Nucleus</location>
    </subcellularLocation>
</comment>
<dbReference type="PANTHER" id="PTHR32194:SF2">
    <property type="entry name" value="PROTEASOME SUBUNIT BETA TYPE-1"/>
    <property type="match status" value="1"/>
</dbReference>
<reference evidence="5 6" key="1">
    <citation type="journal article" date="2018" name="Mol. Biol. Evol.">
        <title>Analysis of the draft genome of the red seaweed Gracilariopsis chorda provides insights into genome size evolution in Rhodophyta.</title>
        <authorList>
            <person name="Lee J."/>
            <person name="Yang E.C."/>
            <person name="Graf L."/>
            <person name="Yang J.H."/>
            <person name="Qiu H."/>
            <person name="Zel Zion U."/>
            <person name="Chan C.X."/>
            <person name="Stephens T.G."/>
            <person name="Weber A.P.M."/>
            <person name="Boo G.H."/>
            <person name="Boo S.M."/>
            <person name="Kim K.M."/>
            <person name="Shin Y."/>
            <person name="Jung M."/>
            <person name="Lee S.J."/>
            <person name="Yim H.S."/>
            <person name="Lee J.H."/>
            <person name="Bhattacharya D."/>
            <person name="Yoon H.S."/>
        </authorList>
    </citation>
    <scope>NUCLEOTIDE SEQUENCE [LARGE SCALE GENOMIC DNA]</scope>
    <source>
        <strain evidence="5 6">SKKU-2015</strain>
        <tissue evidence="5">Whole body</tissue>
    </source>
</reference>